<reference evidence="3 4" key="1">
    <citation type="submission" date="2021-08" db="EMBL/GenBank/DDBJ databases">
        <authorList>
            <person name="Tuo L."/>
        </authorList>
    </citation>
    <scope>NUCLEOTIDE SEQUENCE [LARGE SCALE GENOMIC DNA]</scope>
    <source>
        <strain evidence="3 4">JCM 31229</strain>
    </source>
</reference>
<feature type="signal peptide" evidence="2">
    <location>
        <begin position="1"/>
        <end position="19"/>
    </location>
</feature>
<name>A0ABS7PSY0_9SPHN</name>
<organism evidence="3 4">
    <name type="scientific">Sphingomonas colocasiae</name>
    <dbReference type="NCBI Taxonomy" id="1848973"/>
    <lineage>
        <taxon>Bacteria</taxon>
        <taxon>Pseudomonadati</taxon>
        <taxon>Pseudomonadota</taxon>
        <taxon>Alphaproteobacteria</taxon>
        <taxon>Sphingomonadales</taxon>
        <taxon>Sphingomonadaceae</taxon>
        <taxon>Sphingomonas</taxon>
    </lineage>
</organism>
<sequence>MYRAAASAVAMGICAPAMAQSFESCRGDASSWRAREIAHQCAGKTGETRQSCERRIGEVYMDKVRRCTAAENQRLDRERAREAERRERERLRGATAPKSTEGRN</sequence>
<dbReference type="EMBL" id="JAINVV010000008">
    <property type="protein sequence ID" value="MBY8824281.1"/>
    <property type="molecule type" value="Genomic_DNA"/>
</dbReference>
<evidence type="ECO:0000256" key="2">
    <source>
        <dbReference type="SAM" id="SignalP"/>
    </source>
</evidence>
<protein>
    <submittedName>
        <fullName evidence="3">Uncharacterized protein</fullName>
    </submittedName>
</protein>
<accession>A0ABS7PSY0</accession>
<dbReference type="RefSeq" id="WP_222991355.1">
    <property type="nucleotide sequence ID" value="NZ_JAINVV010000008.1"/>
</dbReference>
<feature type="compositionally biased region" description="Basic and acidic residues" evidence="1">
    <location>
        <begin position="73"/>
        <end position="92"/>
    </location>
</feature>
<gene>
    <name evidence="3" type="ORF">K7G82_18400</name>
</gene>
<evidence type="ECO:0000313" key="4">
    <source>
        <dbReference type="Proteomes" id="UP000706039"/>
    </source>
</evidence>
<dbReference type="Proteomes" id="UP000706039">
    <property type="component" value="Unassembled WGS sequence"/>
</dbReference>
<evidence type="ECO:0000313" key="3">
    <source>
        <dbReference type="EMBL" id="MBY8824281.1"/>
    </source>
</evidence>
<comment type="caution">
    <text evidence="3">The sequence shown here is derived from an EMBL/GenBank/DDBJ whole genome shotgun (WGS) entry which is preliminary data.</text>
</comment>
<proteinExistence type="predicted"/>
<evidence type="ECO:0000256" key="1">
    <source>
        <dbReference type="SAM" id="MobiDB-lite"/>
    </source>
</evidence>
<feature type="chain" id="PRO_5045758046" evidence="2">
    <location>
        <begin position="20"/>
        <end position="104"/>
    </location>
</feature>
<keyword evidence="2" id="KW-0732">Signal</keyword>
<feature type="region of interest" description="Disordered" evidence="1">
    <location>
        <begin position="71"/>
        <end position="104"/>
    </location>
</feature>
<keyword evidence="4" id="KW-1185">Reference proteome</keyword>